<dbReference type="PANTHER" id="PTHR11705:SF143">
    <property type="entry name" value="SLL0236 PROTEIN"/>
    <property type="match status" value="1"/>
</dbReference>
<evidence type="ECO:0000313" key="11">
    <source>
        <dbReference type="EMBL" id="GAA5156484.1"/>
    </source>
</evidence>
<evidence type="ECO:0000256" key="7">
    <source>
        <dbReference type="PROSITE-ProRule" id="PRU01379"/>
    </source>
</evidence>
<evidence type="ECO:0000256" key="1">
    <source>
        <dbReference type="ARBA" id="ARBA00001947"/>
    </source>
</evidence>
<reference evidence="12" key="1">
    <citation type="journal article" date="2019" name="Int. J. Syst. Evol. Microbiol.">
        <title>The Global Catalogue of Microorganisms (GCM) 10K type strain sequencing project: providing services to taxonomists for standard genome sequencing and annotation.</title>
        <authorList>
            <consortium name="The Broad Institute Genomics Platform"/>
            <consortium name="The Broad Institute Genome Sequencing Center for Infectious Disease"/>
            <person name="Wu L."/>
            <person name="Ma J."/>
        </authorList>
    </citation>
    <scope>NUCLEOTIDE SEQUENCE [LARGE SCALE GENOMIC DNA]</scope>
    <source>
        <strain evidence="12">JCM 18459</strain>
    </source>
</reference>
<evidence type="ECO:0000313" key="12">
    <source>
        <dbReference type="Proteomes" id="UP001500221"/>
    </source>
</evidence>
<dbReference type="PROSITE" id="PS52035">
    <property type="entry name" value="PEPTIDASE_M14"/>
    <property type="match status" value="1"/>
</dbReference>
<evidence type="ECO:0000256" key="4">
    <source>
        <dbReference type="ARBA" id="ARBA00022801"/>
    </source>
</evidence>
<proteinExistence type="inferred from homology"/>
<sequence length="1099" mass="114774">MNRTLTAAAGAVLALALPAAAPSVAAPVARSAPAPAAPAEPDPQATEADARGGRGAGTATRGLPADKAEVVRRAAAAIVAGDPIEMPTSYPYQPQLRFYRDNPDDASDTAELLGHPDLAPQLTEWMAASDRISTQVVGQSTQGRDLYLVTVTAPESEDATAEQSAWRELIHDDPEAAAADPRLLSQYKTPIWISNNIHGNEWEGTDATMRYIDWLVSAPQAEVGSILRNNRLYFSLSLNPDGRTNATRATALGFDPNRDMITNSTPETRSYIRTAQAIQPIYSADFHGYTRVLQMEPCGPPHGSNYEYDLYLPHNYALALKVEQDVVAANIPGNTYYAPGQAFPNDVTTTNTGFIKIPYRDTPSGWDDFPPIFTAQYSAFYGAATATVELPLQRGAANGSRQSPANARVNTAVGTQTVESIVEYLNDATTAREMLSNQIEVFRRGAAGEPKKALTTADVAAVPGPSQWKPLWDVVDDQEPVTLPRAYVIPVGEGQRSASDATRLVEQLLLHDIEVGRLTDAATVGGTTYPAGSYVVDLHQPLRGLANALLDLGEDISAKVPSMYDISAWSWSYLWGATVDKVGLTTDAPVGATEPVTAPTPVASMPDGGYLTFEVAGVRDYAAVDALLDDGVAVSMLDDASVVVAPADRAAVAAVAQDFDLAVTRASADDLAALDDETTRGLSDLAVGYVGTQDDRVSLEELGFDAPRQLTAAALNATPTLLDDVDVLWVGTTLTLADGSAGRNAVQRFVASGRSIVGRGSAAFTAAQTYGLLPSSAAVLTGNGSSNGIVDVDTPDGSLLADHAQDSSFVSPAAWFTGPEGAFAVEQTYAADPFLAGHWRPGTSGGNPLPNGPADAAGRASVISNEYASGARTVVFGTSVFYRNHPKGLIGQAGRAIYWAGPEGPEVAAPGASTVSLTAPDRVAYPGAVAFQVTATAADVEAASGRVDVVDGAGQVVGSAPVDGGTATVRVSGLRPGTASYTAVFTSETADVEGSTSTPVQVTVTKAVSTTGLRVVEKSGRAVTVRVTLRIAGLTPRGTVRLNDRGRLLRTVRLDGVSGTATKTVTVRLPAGSHALRAVYDGTDLVARSASSPVAVTTR</sequence>
<dbReference type="RefSeq" id="WP_345464260.1">
    <property type="nucleotide sequence ID" value="NZ_BAABKG010000007.1"/>
</dbReference>
<keyword evidence="4" id="KW-0378">Hydrolase</keyword>
<comment type="similarity">
    <text evidence="2 7">Belongs to the peptidase M14 family.</text>
</comment>
<organism evidence="11 12">
    <name type="scientific">Nocardioides marinquilinus</name>
    <dbReference type="NCBI Taxonomy" id="1210400"/>
    <lineage>
        <taxon>Bacteria</taxon>
        <taxon>Bacillati</taxon>
        <taxon>Actinomycetota</taxon>
        <taxon>Actinomycetes</taxon>
        <taxon>Propionibacteriales</taxon>
        <taxon>Nocardioidaceae</taxon>
        <taxon>Nocardioides</taxon>
    </lineage>
</organism>
<keyword evidence="5" id="KW-0862">Zinc</keyword>
<evidence type="ECO:0000256" key="9">
    <source>
        <dbReference type="SAM" id="SignalP"/>
    </source>
</evidence>
<dbReference type="PANTHER" id="PTHR11705">
    <property type="entry name" value="PROTEASE FAMILY M14 CARBOXYPEPTIDASE A,B"/>
    <property type="match status" value="1"/>
</dbReference>
<feature type="chain" id="PRO_5046690103" description="Peptidase M14 domain-containing protein" evidence="9">
    <location>
        <begin position="26"/>
        <end position="1099"/>
    </location>
</feature>
<feature type="domain" description="Peptidase M14" evidence="10">
    <location>
        <begin position="98"/>
        <end position="393"/>
    </location>
</feature>
<keyword evidence="3" id="KW-0645">Protease</keyword>
<dbReference type="SMART" id="SM00631">
    <property type="entry name" value="Zn_pept"/>
    <property type="match status" value="1"/>
</dbReference>
<dbReference type="InterPro" id="IPR013783">
    <property type="entry name" value="Ig-like_fold"/>
</dbReference>
<feature type="signal peptide" evidence="9">
    <location>
        <begin position="1"/>
        <end position="25"/>
    </location>
</feature>
<protein>
    <recommendedName>
        <fullName evidence="10">Peptidase M14 domain-containing protein</fullName>
    </recommendedName>
</protein>
<gene>
    <name evidence="11" type="ORF">GCM10023340_44490</name>
</gene>
<accession>A0ABP9Q3P0</accession>
<dbReference type="Pfam" id="PF16640">
    <property type="entry name" value="Big_3_5"/>
    <property type="match status" value="2"/>
</dbReference>
<dbReference type="InterPro" id="IPR000834">
    <property type="entry name" value="Peptidase_M14"/>
</dbReference>
<comment type="caution">
    <text evidence="7">Lacks conserved residue(s) required for the propagation of feature annotation.</text>
</comment>
<feature type="region of interest" description="Disordered" evidence="8">
    <location>
        <begin position="32"/>
        <end position="65"/>
    </location>
</feature>
<evidence type="ECO:0000256" key="6">
    <source>
        <dbReference type="ARBA" id="ARBA00023049"/>
    </source>
</evidence>
<comment type="caution">
    <text evidence="11">The sequence shown here is derived from an EMBL/GenBank/DDBJ whole genome shotgun (WGS) entry which is preliminary data.</text>
</comment>
<dbReference type="Proteomes" id="UP001500221">
    <property type="component" value="Unassembled WGS sequence"/>
</dbReference>
<evidence type="ECO:0000256" key="2">
    <source>
        <dbReference type="ARBA" id="ARBA00005988"/>
    </source>
</evidence>
<dbReference type="SUPFAM" id="SSF53187">
    <property type="entry name" value="Zn-dependent exopeptidases"/>
    <property type="match status" value="1"/>
</dbReference>
<evidence type="ECO:0000256" key="5">
    <source>
        <dbReference type="ARBA" id="ARBA00022833"/>
    </source>
</evidence>
<name>A0ABP9Q3P0_9ACTN</name>
<evidence type="ECO:0000259" key="10">
    <source>
        <dbReference type="PROSITE" id="PS52035"/>
    </source>
</evidence>
<evidence type="ECO:0000256" key="8">
    <source>
        <dbReference type="SAM" id="MobiDB-lite"/>
    </source>
</evidence>
<evidence type="ECO:0000256" key="3">
    <source>
        <dbReference type="ARBA" id="ARBA00022670"/>
    </source>
</evidence>
<keyword evidence="9" id="KW-0732">Signal</keyword>
<dbReference type="Gene3D" id="3.40.630.10">
    <property type="entry name" value="Zn peptidases"/>
    <property type="match status" value="1"/>
</dbReference>
<comment type="cofactor">
    <cofactor evidence="1">
        <name>Zn(2+)</name>
        <dbReference type="ChEBI" id="CHEBI:29105"/>
    </cofactor>
</comment>
<keyword evidence="12" id="KW-1185">Reference proteome</keyword>
<dbReference type="EMBL" id="BAABKG010000007">
    <property type="protein sequence ID" value="GAA5156484.1"/>
    <property type="molecule type" value="Genomic_DNA"/>
</dbReference>
<dbReference type="Gene3D" id="2.60.40.10">
    <property type="entry name" value="Immunoglobulins"/>
    <property type="match status" value="2"/>
</dbReference>
<dbReference type="InterPro" id="IPR032109">
    <property type="entry name" value="Big_3_5"/>
</dbReference>
<dbReference type="Pfam" id="PF00246">
    <property type="entry name" value="Peptidase_M14"/>
    <property type="match status" value="1"/>
</dbReference>
<keyword evidence="6" id="KW-0482">Metalloprotease</keyword>